<comment type="caution">
    <text evidence="1">The sequence shown here is derived from an EMBL/GenBank/DDBJ whole genome shotgun (WGS) entry which is preliminary data.</text>
</comment>
<dbReference type="RefSeq" id="WP_169574394.1">
    <property type="nucleotide sequence ID" value="NZ_JABBFV010000015.1"/>
</dbReference>
<gene>
    <name evidence="1" type="ORF">HHL08_17800</name>
</gene>
<keyword evidence="2" id="KW-1185">Reference proteome</keyword>
<reference evidence="1 2" key="1">
    <citation type="submission" date="2020-04" db="EMBL/GenBank/DDBJ databases">
        <title>Sphingobium sp. AR-3-1 isolated from Arctic soil.</title>
        <authorList>
            <person name="Dahal R.H."/>
            <person name="Chaudhary D.K."/>
        </authorList>
    </citation>
    <scope>NUCLEOTIDE SEQUENCE [LARGE SCALE GENOMIC DNA]</scope>
    <source>
        <strain evidence="1 2">AR-3-1</strain>
    </source>
</reference>
<protein>
    <submittedName>
        <fullName evidence="1">Uncharacterized protein</fullName>
    </submittedName>
</protein>
<sequence length="137" mass="15354">MNALFLKDLADKTRRGLRGRVEKGKSGGGNSYGYDVVKRLDDNGDLIRGDRSINDAQASVIQRILRDYVAGKSARRIATEWQAAKERQKSCQIVRSDSSTMQLWERRRQKYLLSGVLQCSCCGGAHTIGPDPVRRIL</sequence>
<evidence type="ECO:0000313" key="1">
    <source>
        <dbReference type="EMBL" id="NML11978.1"/>
    </source>
</evidence>
<dbReference type="Gene3D" id="3.90.1750.20">
    <property type="entry name" value="Putative Large Serine Recombinase, Chain B, Domain 2"/>
    <property type="match status" value="1"/>
</dbReference>
<proteinExistence type="predicted"/>
<accession>A0A7X9ZTG8</accession>
<dbReference type="Proteomes" id="UP000519023">
    <property type="component" value="Unassembled WGS sequence"/>
</dbReference>
<dbReference type="AlphaFoldDB" id="A0A7X9ZTG8"/>
<evidence type="ECO:0000313" key="2">
    <source>
        <dbReference type="Proteomes" id="UP000519023"/>
    </source>
</evidence>
<dbReference type="InterPro" id="IPR038109">
    <property type="entry name" value="DNA_bind_recomb_sf"/>
</dbReference>
<name>A0A7X9ZTG8_9SPHN</name>
<organism evidence="1 2">
    <name type="scientific">Sphingobium psychrophilum</name>
    <dbReference type="NCBI Taxonomy" id="2728834"/>
    <lineage>
        <taxon>Bacteria</taxon>
        <taxon>Pseudomonadati</taxon>
        <taxon>Pseudomonadota</taxon>
        <taxon>Alphaproteobacteria</taxon>
        <taxon>Sphingomonadales</taxon>
        <taxon>Sphingomonadaceae</taxon>
        <taxon>Sphingobium</taxon>
    </lineage>
</organism>
<dbReference type="EMBL" id="JABBFV010000015">
    <property type="protein sequence ID" value="NML11978.1"/>
    <property type="molecule type" value="Genomic_DNA"/>
</dbReference>